<sequence length="114" mass="12926">MALFSIAIGIRKPIKVDKATSKKSRPSVARVIVEMDVSKPSRQAYELLGQFATPKIDQFKNVTHVFIPRPDKKMDWLGPSTEIWSKPKLSFRFVMAMHGWWSLAVVRRDRGGGA</sequence>
<dbReference type="EMBL" id="JBFOLJ010000001">
    <property type="protein sequence ID" value="KAL2555955.1"/>
    <property type="molecule type" value="Genomic_DNA"/>
</dbReference>
<dbReference type="AlphaFoldDB" id="A0ABD1X2Q0"/>
<keyword evidence="2" id="KW-1185">Reference proteome</keyword>
<gene>
    <name evidence="1" type="ORF">Fot_00694</name>
</gene>
<reference evidence="2" key="1">
    <citation type="submission" date="2024-07" db="EMBL/GenBank/DDBJ databases">
        <title>Two chromosome-level genome assemblies of Korean endemic species Abeliophyllum distichum and Forsythia ovata (Oleaceae).</title>
        <authorList>
            <person name="Jang H."/>
        </authorList>
    </citation>
    <scope>NUCLEOTIDE SEQUENCE [LARGE SCALE GENOMIC DNA]</scope>
</reference>
<dbReference type="Proteomes" id="UP001604277">
    <property type="component" value="Unassembled WGS sequence"/>
</dbReference>
<evidence type="ECO:0000313" key="2">
    <source>
        <dbReference type="Proteomes" id="UP001604277"/>
    </source>
</evidence>
<organism evidence="1 2">
    <name type="scientific">Forsythia ovata</name>
    <dbReference type="NCBI Taxonomy" id="205694"/>
    <lineage>
        <taxon>Eukaryota</taxon>
        <taxon>Viridiplantae</taxon>
        <taxon>Streptophyta</taxon>
        <taxon>Embryophyta</taxon>
        <taxon>Tracheophyta</taxon>
        <taxon>Spermatophyta</taxon>
        <taxon>Magnoliopsida</taxon>
        <taxon>eudicotyledons</taxon>
        <taxon>Gunneridae</taxon>
        <taxon>Pentapetalae</taxon>
        <taxon>asterids</taxon>
        <taxon>lamiids</taxon>
        <taxon>Lamiales</taxon>
        <taxon>Oleaceae</taxon>
        <taxon>Forsythieae</taxon>
        <taxon>Forsythia</taxon>
    </lineage>
</organism>
<comment type="caution">
    <text evidence="1">The sequence shown here is derived from an EMBL/GenBank/DDBJ whole genome shotgun (WGS) entry which is preliminary data.</text>
</comment>
<evidence type="ECO:0000313" key="1">
    <source>
        <dbReference type="EMBL" id="KAL2555955.1"/>
    </source>
</evidence>
<proteinExistence type="predicted"/>
<name>A0ABD1X2Q0_9LAMI</name>
<accession>A0ABD1X2Q0</accession>
<protein>
    <submittedName>
        <fullName evidence="1">Uncharacterized protein</fullName>
    </submittedName>
</protein>